<dbReference type="CDD" id="cd20267">
    <property type="entry name" value="Complex1_LYR_LYRM7"/>
    <property type="match status" value="1"/>
</dbReference>
<dbReference type="OMA" id="DKDHAGA"/>
<dbReference type="InterPro" id="IPR008011">
    <property type="entry name" value="Complex1_LYR_dom"/>
</dbReference>
<evidence type="ECO:0000256" key="3">
    <source>
        <dbReference type="ARBA" id="ARBA00023186"/>
    </source>
</evidence>
<dbReference type="GO" id="GO:0034551">
    <property type="term" value="P:mitochondrial respiratory chain complex III assembly"/>
    <property type="evidence" value="ECO:0000318"/>
    <property type="project" value="GO_Central"/>
</dbReference>
<dbReference type="PANTHER" id="PTHR46749">
    <property type="entry name" value="COMPLEX III ASSEMBLY FACTOR LYRM7"/>
    <property type="match status" value="1"/>
</dbReference>
<dbReference type="InterPro" id="IPR050435">
    <property type="entry name" value="MZM1/LYRM7"/>
</dbReference>
<evidence type="ECO:0000259" key="4">
    <source>
        <dbReference type="Pfam" id="PF05347"/>
    </source>
</evidence>
<gene>
    <name evidence="5" type="ORF">ZOSMA_278G00090</name>
</gene>
<comment type="subcellular location">
    <subcellularLocation>
        <location evidence="1">Mitochondrion matrix</location>
    </subcellularLocation>
</comment>
<feature type="domain" description="Complex 1 LYR protein" evidence="4">
    <location>
        <begin position="11"/>
        <end position="67"/>
    </location>
</feature>
<dbReference type="GO" id="GO:0044183">
    <property type="term" value="F:protein folding chaperone"/>
    <property type="evidence" value="ECO:0000318"/>
    <property type="project" value="GO_Central"/>
</dbReference>
<proteinExistence type="predicted"/>
<evidence type="ECO:0000256" key="2">
    <source>
        <dbReference type="ARBA" id="ARBA00023128"/>
    </source>
</evidence>
<comment type="caution">
    <text evidence="5">The sequence shown here is derived from an EMBL/GenBank/DDBJ whole genome shotgun (WGS) entry which is preliminary data.</text>
</comment>
<evidence type="ECO:0000313" key="5">
    <source>
        <dbReference type="EMBL" id="KMZ67123.1"/>
    </source>
</evidence>
<dbReference type="PANTHER" id="PTHR46749:SF1">
    <property type="entry name" value="COMPLEX III ASSEMBLY FACTOR LYRM7"/>
    <property type="match status" value="1"/>
</dbReference>
<evidence type="ECO:0000313" key="6">
    <source>
        <dbReference type="Proteomes" id="UP000036987"/>
    </source>
</evidence>
<sequence>MASAAGAATCEVLTAYRSLLRAAKKAFTGDKQMVQGASAEIRKKFEENRGVKSEDEIKKLLGMAEEGSQFLATMVVQAELNESGNYELKPDKEHAGKTLEIPCNESLQGEGTK</sequence>
<reference evidence="6" key="1">
    <citation type="journal article" date="2016" name="Nature">
        <title>The genome of the seagrass Zostera marina reveals angiosperm adaptation to the sea.</title>
        <authorList>
            <person name="Olsen J.L."/>
            <person name="Rouze P."/>
            <person name="Verhelst B."/>
            <person name="Lin Y.-C."/>
            <person name="Bayer T."/>
            <person name="Collen J."/>
            <person name="Dattolo E."/>
            <person name="De Paoli E."/>
            <person name="Dittami S."/>
            <person name="Maumus F."/>
            <person name="Michel G."/>
            <person name="Kersting A."/>
            <person name="Lauritano C."/>
            <person name="Lohaus R."/>
            <person name="Toepel M."/>
            <person name="Tonon T."/>
            <person name="Vanneste K."/>
            <person name="Amirebrahimi M."/>
            <person name="Brakel J."/>
            <person name="Bostroem C."/>
            <person name="Chovatia M."/>
            <person name="Grimwood J."/>
            <person name="Jenkins J.W."/>
            <person name="Jueterbock A."/>
            <person name="Mraz A."/>
            <person name="Stam W.T."/>
            <person name="Tice H."/>
            <person name="Bornberg-Bauer E."/>
            <person name="Green P.J."/>
            <person name="Pearson G.A."/>
            <person name="Procaccini G."/>
            <person name="Duarte C.M."/>
            <person name="Schmutz J."/>
            <person name="Reusch T.B.H."/>
            <person name="Van de Peer Y."/>
        </authorList>
    </citation>
    <scope>NUCLEOTIDE SEQUENCE [LARGE SCALE GENOMIC DNA]</scope>
    <source>
        <strain evidence="6">cv. Finnish</strain>
    </source>
</reference>
<keyword evidence="6" id="KW-1185">Reference proteome</keyword>
<dbReference type="AlphaFoldDB" id="A0A0K9PDL2"/>
<organism evidence="5 6">
    <name type="scientific">Zostera marina</name>
    <name type="common">Eelgrass</name>
    <dbReference type="NCBI Taxonomy" id="29655"/>
    <lineage>
        <taxon>Eukaryota</taxon>
        <taxon>Viridiplantae</taxon>
        <taxon>Streptophyta</taxon>
        <taxon>Embryophyta</taxon>
        <taxon>Tracheophyta</taxon>
        <taxon>Spermatophyta</taxon>
        <taxon>Magnoliopsida</taxon>
        <taxon>Liliopsida</taxon>
        <taxon>Zosteraceae</taxon>
        <taxon>Zostera</taxon>
    </lineage>
</organism>
<evidence type="ECO:0000256" key="1">
    <source>
        <dbReference type="ARBA" id="ARBA00004305"/>
    </source>
</evidence>
<name>A0A0K9PDL2_ZOSMR</name>
<dbReference type="GO" id="GO:0005759">
    <property type="term" value="C:mitochondrial matrix"/>
    <property type="evidence" value="ECO:0000318"/>
    <property type="project" value="GO_Central"/>
</dbReference>
<dbReference type="OrthoDB" id="529194at2759"/>
<dbReference type="InterPro" id="IPR045298">
    <property type="entry name" value="Complex1_LYR_LYRM7"/>
</dbReference>
<accession>A0A0K9PDL2</accession>
<dbReference type="Proteomes" id="UP000036987">
    <property type="component" value="Unassembled WGS sequence"/>
</dbReference>
<keyword evidence="3" id="KW-0143">Chaperone</keyword>
<protein>
    <submittedName>
        <fullName evidence="5">Mitochondrial zinc maintenance protein 1, mitochondrial</fullName>
    </submittedName>
</protein>
<dbReference type="STRING" id="29655.A0A0K9PDL2"/>
<keyword evidence="2" id="KW-0496">Mitochondrion</keyword>
<dbReference type="Pfam" id="PF05347">
    <property type="entry name" value="Complex1_LYR"/>
    <property type="match status" value="1"/>
</dbReference>
<dbReference type="EMBL" id="LFYR01000930">
    <property type="protein sequence ID" value="KMZ67123.1"/>
    <property type="molecule type" value="Genomic_DNA"/>
</dbReference>